<dbReference type="SUPFAM" id="SSF55144">
    <property type="entry name" value="LigT-like"/>
    <property type="match status" value="1"/>
</dbReference>
<accession>A0A8J7AI23</accession>
<dbReference type="Pfam" id="PF13563">
    <property type="entry name" value="2_5_RNA_ligase2"/>
    <property type="match status" value="1"/>
</dbReference>
<sequence length="192" mass="22039">MQPQDSAEPLSRFFIALVPPQPVQDYANQVKQVFRDRFHSKAAFRSPPHITLQPPFQWPERDRDTLTAALTKFAASQQSLPIMLDGFAAFPPRVIYIDVVKSPELMALKPALMDFTEAQLGLIDKKDRNRPFKPHLTVAFRDLKPAAFRRAWPEFESQPVHFEFMAEALTLLRHSGQRWEVFGQVPLQNSAD</sequence>
<gene>
    <name evidence="1" type="ORF">IQ241_11720</name>
</gene>
<dbReference type="InterPro" id="IPR009097">
    <property type="entry name" value="Cyclic_Pdiesterase"/>
</dbReference>
<keyword evidence="1" id="KW-0436">Ligase</keyword>
<dbReference type="PANTHER" id="PTHR40037">
    <property type="entry name" value="PHOSPHOESTERASE YJCG-RELATED"/>
    <property type="match status" value="1"/>
</dbReference>
<dbReference type="RefSeq" id="WP_193907281.1">
    <property type="nucleotide sequence ID" value="NZ_JADEXG010000024.1"/>
</dbReference>
<dbReference type="AlphaFoldDB" id="A0A8J7AI23"/>
<name>A0A8J7AI23_9CYAN</name>
<dbReference type="InterPro" id="IPR050580">
    <property type="entry name" value="2H_phosphoesterase_YjcG-like"/>
</dbReference>
<dbReference type="EMBL" id="JADEXG010000024">
    <property type="protein sequence ID" value="MBE9077953.1"/>
    <property type="molecule type" value="Genomic_DNA"/>
</dbReference>
<dbReference type="Proteomes" id="UP000636505">
    <property type="component" value="Unassembled WGS sequence"/>
</dbReference>
<evidence type="ECO:0000313" key="2">
    <source>
        <dbReference type="Proteomes" id="UP000636505"/>
    </source>
</evidence>
<dbReference type="GO" id="GO:0016874">
    <property type="term" value="F:ligase activity"/>
    <property type="evidence" value="ECO:0007669"/>
    <property type="project" value="UniProtKB-KW"/>
</dbReference>
<dbReference type="PANTHER" id="PTHR40037:SF1">
    <property type="entry name" value="PHOSPHOESTERASE SAOUHSC_00951-RELATED"/>
    <property type="match status" value="1"/>
</dbReference>
<dbReference type="Gene3D" id="3.90.1140.10">
    <property type="entry name" value="Cyclic phosphodiesterase"/>
    <property type="match status" value="1"/>
</dbReference>
<proteinExistence type="predicted"/>
<organism evidence="1 2">
    <name type="scientific">Vasconcelosia minhoensis LEGE 07310</name>
    <dbReference type="NCBI Taxonomy" id="915328"/>
    <lineage>
        <taxon>Bacteria</taxon>
        <taxon>Bacillati</taxon>
        <taxon>Cyanobacteriota</taxon>
        <taxon>Cyanophyceae</taxon>
        <taxon>Nodosilineales</taxon>
        <taxon>Cymatolegaceae</taxon>
        <taxon>Vasconcelosia</taxon>
        <taxon>Vasconcelosia minhoensis</taxon>
    </lineage>
</organism>
<evidence type="ECO:0000313" key="1">
    <source>
        <dbReference type="EMBL" id="MBE9077953.1"/>
    </source>
</evidence>
<comment type="caution">
    <text evidence="1">The sequence shown here is derived from an EMBL/GenBank/DDBJ whole genome shotgun (WGS) entry which is preliminary data.</text>
</comment>
<protein>
    <submittedName>
        <fullName evidence="1">2'-5' RNA ligase family protein</fullName>
    </submittedName>
</protein>
<reference evidence="1" key="1">
    <citation type="submission" date="2020-10" db="EMBL/GenBank/DDBJ databases">
        <authorList>
            <person name="Castelo-Branco R."/>
            <person name="Eusebio N."/>
            <person name="Adriana R."/>
            <person name="Vieira A."/>
            <person name="Brugerolle De Fraissinette N."/>
            <person name="Rezende De Castro R."/>
            <person name="Schneider M.P."/>
            <person name="Vasconcelos V."/>
            <person name="Leao P.N."/>
        </authorList>
    </citation>
    <scope>NUCLEOTIDE SEQUENCE</scope>
    <source>
        <strain evidence="1">LEGE 07310</strain>
    </source>
</reference>
<keyword evidence="2" id="KW-1185">Reference proteome</keyword>